<evidence type="ECO:0000256" key="7">
    <source>
        <dbReference type="ARBA" id="ARBA00023128"/>
    </source>
</evidence>
<evidence type="ECO:0000256" key="4">
    <source>
        <dbReference type="ARBA" id="ARBA00022660"/>
    </source>
</evidence>
<proteinExistence type="inferred from homology"/>
<evidence type="ECO:0000256" key="1">
    <source>
        <dbReference type="ARBA" id="ARBA00004443"/>
    </source>
</evidence>
<evidence type="ECO:0000256" key="8">
    <source>
        <dbReference type="ARBA" id="ARBA00023136"/>
    </source>
</evidence>
<evidence type="ECO:0000256" key="5">
    <source>
        <dbReference type="ARBA" id="ARBA00022792"/>
    </source>
</evidence>
<sequence>MRAASRLLASVKPSQFLEAGTPTGLTGLLTHNSPRSALLYLYNSTLDKLQQIPESSVYRQSTEALTRHRLKIIEGAKPPGWDEWADKVSKQIAADPKGFASIKTSGGTVTISPQREDIDPKTMASEWDGEHVGRPFPEGPRTHRERRAHIANLAGSKDWDPERVLIDLKLDQEPQLTADVYVDGEAFL</sequence>
<evidence type="ECO:0000313" key="9">
    <source>
        <dbReference type="EMBL" id="KAF2705630.1"/>
    </source>
</evidence>
<evidence type="ECO:0000256" key="3">
    <source>
        <dbReference type="ARBA" id="ARBA00022448"/>
    </source>
</evidence>
<evidence type="ECO:0000256" key="2">
    <source>
        <dbReference type="ARBA" id="ARBA00010261"/>
    </source>
</evidence>
<dbReference type="AlphaFoldDB" id="A0A6G1JYS0"/>
<protein>
    <submittedName>
        <fullName evidence="9">Uncharacterized protein</fullName>
    </submittedName>
</protein>
<keyword evidence="4" id="KW-0679">Respiratory chain</keyword>
<comment type="similarity">
    <text evidence="2">Belongs to the complex I NDUFA5 subunit family.</text>
</comment>
<organism evidence="9 10">
    <name type="scientific">Pleomassaria siparia CBS 279.74</name>
    <dbReference type="NCBI Taxonomy" id="1314801"/>
    <lineage>
        <taxon>Eukaryota</taxon>
        <taxon>Fungi</taxon>
        <taxon>Dikarya</taxon>
        <taxon>Ascomycota</taxon>
        <taxon>Pezizomycotina</taxon>
        <taxon>Dothideomycetes</taxon>
        <taxon>Pleosporomycetidae</taxon>
        <taxon>Pleosporales</taxon>
        <taxon>Pleomassariaceae</taxon>
        <taxon>Pleomassaria</taxon>
    </lineage>
</organism>
<dbReference type="Proteomes" id="UP000799428">
    <property type="component" value="Unassembled WGS sequence"/>
</dbReference>
<gene>
    <name evidence="9" type="ORF">K504DRAFT_460346</name>
</gene>
<dbReference type="PANTHER" id="PTHR12653">
    <property type="entry name" value="NADH-UBIQUINONE OXIDOREDUCTASE 13 KD-B SUBUNIT"/>
    <property type="match status" value="1"/>
</dbReference>
<dbReference type="EMBL" id="MU005778">
    <property type="protein sequence ID" value="KAF2705630.1"/>
    <property type="molecule type" value="Genomic_DNA"/>
</dbReference>
<keyword evidence="7" id="KW-0496">Mitochondrion</keyword>
<evidence type="ECO:0000313" key="10">
    <source>
        <dbReference type="Proteomes" id="UP000799428"/>
    </source>
</evidence>
<reference evidence="9" key="1">
    <citation type="journal article" date="2020" name="Stud. Mycol.">
        <title>101 Dothideomycetes genomes: a test case for predicting lifestyles and emergence of pathogens.</title>
        <authorList>
            <person name="Haridas S."/>
            <person name="Albert R."/>
            <person name="Binder M."/>
            <person name="Bloem J."/>
            <person name="Labutti K."/>
            <person name="Salamov A."/>
            <person name="Andreopoulos B."/>
            <person name="Baker S."/>
            <person name="Barry K."/>
            <person name="Bills G."/>
            <person name="Bluhm B."/>
            <person name="Cannon C."/>
            <person name="Castanera R."/>
            <person name="Culley D."/>
            <person name="Daum C."/>
            <person name="Ezra D."/>
            <person name="Gonzalez J."/>
            <person name="Henrissat B."/>
            <person name="Kuo A."/>
            <person name="Liang C."/>
            <person name="Lipzen A."/>
            <person name="Lutzoni F."/>
            <person name="Magnuson J."/>
            <person name="Mondo S."/>
            <person name="Nolan M."/>
            <person name="Ohm R."/>
            <person name="Pangilinan J."/>
            <person name="Park H.-J."/>
            <person name="Ramirez L."/>
            <person name="Alfaro M."/>
            <person name="Sun H."/>
            <person name="Tritt A."/>
            <person name="Yoshinaga Y."/>
            <person name="Zwiers L.-H."/>
            <person name="Turgeon B."/>
            <person name="Goodwin S."/>
            <person name="Spatafora J."/>
            <person name="Crous P."/>
            <person name="Grigoriev I."/>
        </authorList>
    </citation>
    <scope>NUCLEOTIDE SEQUENCE</scope>
    <source>
        <strain evidence="9">CBS 279.74</strain>
    </source>
</reference>
<dbReference type="InterPro" id="IPR006806">
    <property type="entry name" value="NDUFA5"/>
</dbReference>
<evidence type="ECO:0000256" key="6">
    <source>
        <dbReference type="ARBA" id="ARBA00022982"/>
    </source>
</evidence>
<keyword evidence="6" id="KW-0249">Electron transport</keyword>
<dbReference type="OrthoDB" id="286811at2759"/>
<keyword evidence="10" id="KW-1185">Reference proteome</keyword>
<name>A0A6G1JYS0_9PLEO</name>
<comment type="subcellular location">
    <subcellularLocation>
        <location evidence="1">Mitochondrion inner membrane</location>
        <topology evidence="1">Peripheral membrane protein</topology>
        <orientation evidence="1">Matrix side</orientation>
    </subcellularLocation>
</comment>
<keyword evidence="8" id="KW-0472">Membrane</keyword>
<dbReference type="GO" id="GO:0022904">
    <property type="term" value="P:respiratory electron transport chain"/>
    <property type="evidence" value="ECO:0007669"/>
    <property type="project" value="InterPro"/>
</dbReference>
<dbReference type="PANTHER" id="PTHR12653:SF0">
    <property type="entry name" value="NADH DEHYDROGENASE [UBIQUINONE] 1 ALPHA SUBCOMPLEX SUBUNIT 5"/>
    <property type="match status" value="1"/>
</dbReference>
<keyword evidence="3" id="KW-0813">Transport</keyword>
<dbReference type="GO" id="GO:0005743">
    <property type="term" value="C:mitochondrial inner membrane"/>
    <property type="evidence" value="ECO:0007669"/>
    <property type="project" value="UniProtKB-SubCell"/>
</dbReference>
<accession>A0A6G1JYS0</accession>
<keyword evidence="5" id="KW-0999">Mitochondrion inner membrane</keyword>
<dbReference type="Pfam" id="PF04716">
    <property type="entry name" value="ETC_C1_NDUFA5"/>
    <property type="match status" value="1"/>
</dbReference>